<organism evidence="1 2">
    <name type="scientific">Trifolium medium</name>
    <dbReference type="NCBI Taxonomy" id="97028"/>
    <lineage>
        <taxon>Eukaryota</taxon>
        <taxon>Viridiplantae</taxon>
        <taxon>Streptophyta</taxon>
        <taxon>Embryophyta</taxon>
        <taxon>Tracheophyta</taxon>
        <taxon>Spermatophyta</taxon>
        <taxon>Magnoliopsida</taxon>
        <taxon>eudicotyledons</taxon>
        <taxon>Gunneridae</taxon>
        <taxon>Pentapetalae</taxon>
        <taxon>rosids</taxon>
        <taxon>fabids</taxon>
        <taxon>Fabales</taxon>
        <taxon>Fabaceae</taxon>
        <taxon>Papilionoideae</taxon>
        <taxon>50 kb inversion clade</taxon>
        <taxon>NPAAA clade</taxon>
        <taxon>Hologalegina</taxon>
        <taxon>IRL clade</taxon>
        <taxon>Trifolieae</taxon>
        <taxon>Trifolium</taxon>
    </lineage>
</organism>
<reference evidence="1 2" key="1">
    <citation type="journal article" date="2018" name="Front. Plant Sci.">
        <title>Red Clover (Trifolium pratense) and Zigzag Clover (T. medium) - A Picture of Genomic Similarities and Differences.</title>
        <authorList>
            <person name="Dluhosova J."/>
            <person name="Istvanek J."/>
            <person name="Nedelnik J."/>
            <person name="Repkova J."/>
        </authorList>
    </citation>
    <scope>NUCLEOTIDE SEQUENCE [LARGE SCALE GENOMIC DNA]</scope>
    <source>
        <strain evidence="2">cv. 10/8</strain>
        <tissue evidence="1">Leaf</tissue>
    </source>
</reference>
<proteinExistence type="predicted"/>
<sequence>VVCAARRTCLFFLYVFWWQRCAQS</sequence>
<protein>
    <submittedName>
        <fullName evidence="1">Uncharacterized protein</fullName>
    </submittedName>
</protein>
<feature type="non-terminal residue" evidence="1">
    <location>
        <position position="1"/>
    </location>
</feature>
<name>A0A392TY34_9FABA</name>
<evidence type="ECO:0000313" key="2">
    <source>
        <dbReference type="Proteomes" id="UP000265520"/>
    </source>
</evidence>
<keyword evidence="2" id="KW-1185">Reference proteome</keyword>
<dbReference type="Proteomes" id="UP000265520">
    <property type="component" value="Unassembled WGS sequence"/>
</dbReference>
<dbReference type="AlphaFoldDB" id="A0A392TY34"/>
<accession>A0A392TY34</accession>
<evidence type="ECO:0000313" key="1">
    <source>
        <dbReference type="EMBL" id="MCI65899.1"/>
    </source>
</evidence>
<dbReference type="EMBL" id="LXQA010684834">
    <property type="protein sequence ID" value="MCI65899.1"/>
    <property type="molecule type" value="Genomic_DNA"/>
</dbReference>
<comment type="caution">
    <text evidence="1">The sequence shown here is derived from an EMBL/GenBank/DDBJ whole genome shotgun (WGS) entry which is preliminary data.</text>
</comment>